<evidence type="ECO:0000256" key="1">
    <source>
        <dbReference type="ARBA" id="ARBA00023015"/>
    </source>
</evidence>
<keyword evidence="2 4" id="KW-0238">DNA-binding</keyword>
<comment type="caution">
    <text evidence="7">The sequence shown here is derived from an EMBL/GenBank/DDBJ whole genome shotgun (WGS) entry which is preliminary data.</text>
</comment>
<feature type="domain" description="HTH tetR-type" evidence="6">
    <location>
        <begin position="26"/>
        <end position="86"/>
    </location>
</feature>
<evidence type="ECO:0000256" key="5">
    <source>
        <dbReference type="SAM" id="MobiDB-lite"/>
    </source>
</evidence>
<keyword evidence="8" id="KW-1185">Reference proteome</keyword>
<dbReference type="InterPro" id="IPR050109">
    <property type="entry name" value="HTH-type_TetR-like_transc_reg"/>
</dbReference>
<protein>
    <submittedName>
        <fullName evidence="7">TetR family transcriptional regulator</fullName>
    </submittedName>
</protein>
<reference evidence="7 8" key="1">
    <citation type="submission" date="2020-04" db="EMBL/GenBank/DDBJ databases">
        <title>Arthrobacter sp. nov.</title>
        <authorList>
            <person name="Liu S."/>
        </authorList>
    </citation>
    <scope>NUCLEOTIDE SEQUENCE [LARGE SCALE GENOMIC DNA]</scope>
    <source>
        <strain evidence="7 8">E918</strain>
    </source>
</reference>
<dbReference type="Gene3D" id="1.10.357.10">
    <property type="entry name" value="Tetracycline Repressor, domain 2"/>
    <property type="match status" value="1"/>
</dbReference>
<dbReference type="RefSeq" id="WP_168484335.1">
    <property type="nucleotide sequence ID" value="NZ_JAAZSQ010000001.1"/>
</dbReference>
<dbReference type="InterPro" id="IPR009057">
    <property type="entry name" value="Homeodomain-like_sf"/>
</dbReference>
<evidence type="ECO:0000259" key="6">
    <source>
        <dbReference type="PROSITE" id="PS50977"/>
    </source>
</evidence>
<accession>A0A7X6K2Z7</accession>
<dbReference type="GO" id="GO:0003700">
    <property type="term" value="F:DNA-binding transcription factor activity"/>
    <property type="evidence" value="ECO:0007669"/>
    <property type="project" value="TreeGrafter"/>
</dbReference>
<keyword evidence="3" id="KW-0804">Transcription</keyword>
<feature type="region of interest" description="Disordered" evidence="5">
    <location>
        <begin position="1"/>
        <end position="27"/>
    </location>
</feature>
<organism evidence="7 8">
    <name type="scientific">Arthrobacter mobilis</name>
    <dbReference type="NCBI Taxonomy" id="2724944"/>
    <lineage>
        <taxon>Bacteria</taxon>
        <taxon>Bacillati</taxon>
        <taxon>Actinomycetota</taxon>
        <taxon>Actinomycetes</taxon>
        <taxon>Micrococcales</taxon>
        <taxon>Micrococcaceae</taxon>
        <taxon>Arthrobacter</taxon>
    </lineage>
</organism>
<dbReference type="Proteomes" id="UP000544090">
    <property type="component" value="Unassembled WGS sequence"/>
</dbReference>
<evidence type="ECO:0000313" key="7">
    <source>
        <dbReference type="EMBL" id="NKX52975.1"/>
    </source>
</evidence>
<dbReference type="EMBL" id="JAAZSQ010000001">
    <property type="protein sequence ID" value="NKX52975.1"/>
    <property type="molecule type" value="Genomic_DNA"/>
</dbReference>
<dbReference type="PRINTS" id="PR00455">
    <property type="entry name" value="HTHTETR"/>
</dbReference>
<feature type="compositionally biased region" description="Low complexity" evidence="5">
    <location>
        <begin position="1"/>
        <end position="19"/>
    </location>
</feature>
<dbReference type="PANTHER" id="PTHR30055">
    <property type="entry name" value="HTH-TYPE TRANSCRIPTIONAL REGULATOR RUTR"/>
    <property type="match status" value="1"/>
</dbReference>
<dbReference type="Pfam" id="PF00440">
    <property type="entry name" value="TetR_N"/>
    <property type="match status" value="1"/>
</dbReference>
<dbReference type="InterPro" id="IPR001647">
    <property type="entry name" value="HTH_TetR"/>
</dbReference>
<feature type="DNA-binding region" description="H-T-H motif" evidence="4">
    <location>
        <begin position="49"/>
        <end position="68"/>
    </location>
</feature>
<dbReference type="AlphaFoldDB" id="A0A7X6K2Z7"/>
<evidence type="ECO:0000256" key="2">
    <source>
        <dbReference type="ARBA" id="ARBA00023125"/>
    </source>
</evidence>
<dbReference type="SUPFAM" id="SSF46689">
    <property type="entry name" value="Homeodomain-like"/>
    <property type="match status" value="1"/>
</dbReference>
<dbReference type="GO" id="GO:0000976">
    <property type="term" value="F:transcription cis-regulatory region binding"/>
    <property type="evidence" value="ECO:0007669"/>
    <property type="project" value="TreeGrafter"/>
</dbReference>
<name>A0A7X6K2Z7_9MICC</name>
<evidence type="ECO:0000256" key="3">
    <source>
        <dbReference type="ARBA" id="ARBA00023163"/>
    </source>
</evidence>
<evidence type="ECO:0000313" key="8">
    <source>
        <dbReference type="Proteomes" id="UP000544090"/>
    </source>
</evidence>
<proteinExistence type="predicted"/>
<keyword evidence="1" id="KW-0805">Transcription regulation</keyword>
<dbReference type="PROSITE" id="PS50977">
    <property type="entry name" value="HTH_TETR_2"/>
    <property type="match status" value="1"/>
</dbReference>
<gene>
    <name evidence="7" type="ORF">HGG74_00190</name>
</gene>
<sequence length="224" mass="24110">MAASGAGDPTTAAAGAASGLRERRRRQTMAEISEAALQLFEDRGLEAATVEEIAAAAGVSQRTFFRYFATKEDAALPVHREFEDAVEAAVQQADPDADPCTELATVYLRVLQDFADHACPAAQRMLRVSRLVRREPLLRSALVRHGAARNSRLLQALQARFGPSGAADLQLRVAVELCTSLARAAVETWAERLEAGREAVLPDIFADAQLLAQRGRSGHLPAVP</sequence>
<evidence type="ECO:0000256" key="4">
    <source>
        <dbReference type="PROSITE-ProRule" id="PRU00335"/>
    </source>
</evidence>
<dbReference type="PANTHER" id="PTHR30055:SF238">
    <property type="entry name" value="MYCOFACTOCIN BIOSYNTHESIS TRANSCRIPTIONAL REGULATOR MFTR-RELATED"/>
    <property type="match status" value="1"/>
</dbReference>